<dbReference type="Proteomes" id="UP000006637">
    <property type="component" value="Chromosome"/>
</dbReference>
<evidence type="ECO:0000313" key="2">
    <source>
        <dbReference type="EMBL" id="ABG05250.1"/>
    </source>
</evidence>
<organism evidence="2 3">
    <name type="scientific">Rubrobacter xylanophilus (strain DSM 9941 / JCM 11954 / NBRC 16129 / PRD-1)</name>
    <dbReference type="NCBI Taxonomy" id="266117"/>
    <lineage>
        <taxon>Bacteria</taxon>
        <taxon>Bacillati</taxon>
        <taxon>Actinomycetota</taxon>
        <taxon>Rubrobacteria</taxon>
        <taxon>Rubrobacterales</taxon>
        <taxon>Rubrobacteraceae</taxon>
        <taxon>Rubrobacter</taxon>
    </lineage>
</organism>
<reference evidence="2 3" key="1">
    <citation type="submission" date="2006-06" db="EMBL/GenBank/DDBJ databases">
        <title>Complete sequence of Rubrobacter xylanophilus DSM 9941.</title>
        <authorList>
            <consortium name="US DOE Joint Genome Institute"/>
            <person name="Copeland A."/>
            <person name="Lucas S."/>
            <person name="Lapidus A."/>
            <person name="Barry K."/>
            <person name="Detter J.C."/>
            <person name="Glavina del Rio T."/>
            <person name="Hammon N."/>
            <person name="Israni S."/>
            <person name="Dalin E."/>
            <person name="Tice H."/>
            <person name="Pitluck S."/>
            <person name="Munk A.C."/>
            <person name="Brettin T."/>
            <person name="Bruce D."/>
            <person name="Han C."/>
            <person name="Tapia R."/>
            <person name="Gilna P."/>
            <person name="Schmutz J."/>
            <person name="Larimer F."/>
            <person name="Land M."/>
            <person name="Hauser L."/>
            <person name="Kyrpides N."/>
            <person name="Lykidis A."/>
            <person name="da Costa M.S."/>
            <person name="Rainey F.A."/>
            <person name="Empadinhas N."/>
            <person name="Jolivet E."/>
            <person name="Battista J.R."/>
            <person name="Richardson P."/>
        </authorList>
    </citation>
    <scope>NUCLEOTIDE SEQUENCE [LARGE SCALE GENOMIC DNA]</scope>
    <source>
        <strain evidence="3">DSM 9941 / NBRC 16129 / PRD-1</strain>
    </source>
</reference>
<accession>Q1ATM8</accession>
<feature type="transmembrane region" description="Helical" evidence="1">
    <location>
        <begin position="104"/>
        <end position="125"/>
    </location>
</feature>
<keyword evidence="1" id="KW-0812">Transmembrane</keyword>
<sequence length="126" mass="12969">MGWPARKRALFSETSPGAAAWAAALAIFLPLCGVLLAEVVLDLLVQREALAGVLSAAALGAAGYVAGQWVGLRLAGWPGPSGGLHWPLWQVAGGEPGEEAGEDWPVLAMLLFAPIVILFSGLGGWV</sequence>
<dbReference type="RefSeq" id="WP_011565264.1">
    <property type="nucleotide sequence ID" value="NC_008148.1"/>
</dbReference>
<feature type="transmembrane region" description="Helical" evidence="1">
    <location>
        <begin position="18"/>
        <end position="37"/>
    </location>
</feature>
<name>Q1ATM8_RUBXD</name>
<keyword evidence="1" id="KW-1133">Transmembrane helix</keyword>
<evidence type="ECO:0000313" key="3">
    <source>
        <dbReference type="Proteomes" id="UP000006637"/>
    </source>
</evidence>
<dbReference type="HOGENOM" id="CLU_1979937_0_0_11"/>
<keyword evidence="3" id="KW-1185">Reference proteome</keyword>
<protein>
    <submittedName>
        <fullName evidence="2">Uncharacterized protein</fullName>
    </submittedName>
</protein>
<evidence type="ECO:0000256" key="1">
    <source>
        <dbReference type="SAM" id="Phobius"/>
    </source>
</evidence>
<dbReference type="AlphaFoldDB" id="Q1ATM8"/>
<dbReference type="KEGG" id="rxy:Rxyl_2321"/>
<gene>
    <name evidence="2" type="ordered locus">Rxyl_2321</name>
</gene>
<keyword evidence="1" id="KW-0472">Membrane</keyword>
<feature type="transmembrane region" description="Helical" evidence="1">
    <location>
        <begin position="49"/>
        <end position="70"/>
    </location>
</feature>
<dbReference type="STRING" id="266117.Rxyl_2321"/>
<dbReference type="EMBL" id="CP000386">
    <property type="protein sequence ID" value="ABG05250.1"/>
    <property type="molecule type" value="Genomic_DNA"/>
</dbReference>
<proteinExistence type="predicted"/>